<reference evidence="2" key="1">
    <citation type="journal article" date="2013" name="Science">
        <title>The Amborella genome and the evolution of flowering plants.</title>
        <authorList>
            <consortium name="Amborella Genome Project"/>
        </authorList>
    </citation>
    <scope>NUCLEOTIDE SEQUENCE [LARGE SCALE GENOMIC DNA]</scope>
</reference>
<accession>U5CUR5</accession>
<feature type="non-terminal residue" evidence="1">
    <location>
        <position position="92"/>
    </location>
</feature>
<gene>
    <name evidence="1" type="ORF">AMTR_s04032p00000050</name>
</gene>
<protein>
    <submittedName>
        <fullName evidence="1">Uncharacterized protein</fullName>
    </submittedName>
</protein>
<name>U5CUR5_AMBTC</name>
<dbReference type="AlphaFoldDB" id="U5CUR5"/>
<evidence type="ECO:0000313" key="1">
    <source>
        <dbReference type="EMBL" id="ERN17031.1"/>
    </source>
</evidence>
<evidence type="ECO:0000313" key="2">
    <source>
        <dbReference type="Proteomes" id="UP000017836"/>
    </source>
</evidence>
<proteinExistence type="predicted"/>
<dbReference type="Gramene" id="ERN17031">
    <property type="protein sequence ID" value="ERN17031"/>
    <property type="gene ID" value="AMTR_s04032p00000050"/>
</dbReference>
<feature type="non-terminal residue" evidence="1">
    <location>
        <position position="1"/>
    </location>
</feature>
<keyword evidence="2" id="KW-1185">Reference proteome</keyword>
<dbReference type="HOGENOM" id="CLU_2419463_0_0_1"/>
<dbReference type="EMBL" id="KI392385">
    <property type="protein sequence ID" value="ERN17031.1"/>
    <property type="molecule type" value="Genomic_DNA"/>
</dbReference>
<organism evidence="1 2">
    <name type="scientific">Amborella trichopoda</name>
    <dbReference type="NCBI Taxonomy" id="13333"/>
    <lineage>
        <taxon>Eukaryota</taxon>
        <taxon>Viridiplantae</taxon>
        <taxon>Streptophyta</taxon>
        <taxon>Embryophyta</taxon>
        <taxon>Tracheophyta</taxon>
        <taxon>Spermatophyta</taxon>
        <taxon>Magnoliopsida</taxon>
        <taxon>Amborellales</taxon>
        <taxon>Amborellaceae</taxon>
        <taxon>Amborella</taxon>
    </lineage>
</organism>
<dbReference type="Proteomes" id="UP000017836">
    <property type="component" value="Unassembled WGS sequence"/>
</dbReference>
<sequence length="92" mass="9874">LVNKAVPRDQANTRPTGVECTSRCIGQLSSLTFSAVVTDDRSGVSRIRSIAIKERGNLSFIYDAMGDTIQRDKSVFVFSASSSLSVASFGLL</sequence>